<proteinExistence type="predicted"/>
<keyword evidence="2" id="KW-1185">Reference proteome</keyword>
<sequence>MAQVFGTEPNRILNYFPSGLHWVVCVHSGDTRNVGSNRYKPNSIAAIKHSLLFYLEVMMCLEREILNSIGFETPQLEPEQVDVQIEQAVEVDEPIANTIDNFGKILEQYEPVSS</sequence>
<gene>
    <name evidence="1" type="ORF">I8752_22110</name>
</gene>
<dbReference type="AlphaFoldDB" id="A0A8J7IBK7"/>
<dbReference type="Proteomes" id="UP000662314">
    <property type="component" value="Unassembled WGS sequence"/>
</dbReference>
<comment type="caution">
    <text evidence="1">The sequence shown here is derived from an EMBL/GenBank/DDBJ whole genome shotgun (WGS) entry which is preliminary data.</text>
</comment>
<organism evidence="1 2">
    <name type="scientific">Dendronalium phyllosphericum CENA369</name>
    <dbReference type="NCBI Taxonomy" id="1725256"/>
    <lineage>
        <taxon>Bacteria</taxon>
        <taxon>Bacillati</taxon>
        <taxon>Cyanobacteriota</taxon>
        <taxon>Cyanophyceae</taxon>
        <taxon>Nostocales</taxon>
        <taxon>Nostocaceae</taxon>
        <taxon>Dendronalium</taxon>
        <taxon>Dendronalium phyllosphericum</taxon>
    </lineage>
</organism>
<dbReference type="EMBL" id="JAECZA010000182">
    <property type="protein sequence ID" value="MBH8575652.1"/>
    <property type="molecule type" value="Genomic_DNA"/>
</dbReference>
<name>A0A8J7IBK7_9NOST</name>
<dbReference type="RefSeq" id="WP_214434422.1">
    <property type="nucleotide sequence ID" value="NZ_CAWPUQ010000093.1"/>
</dbReference>
<evidence type="ECO:0000313" key="2">
    <source>
        <dbReference type="Proteomes" id="UP000662314"/>
    </source>
</evidence>
<evidence type="ECO:0000313" key="1">
    <source>
        <dbReference type="EMBL" id="MBH8575652.1"/>
    </source>
</evidence>
<accession>A0A8J7IBK7</accession>
<protein>
    <submittedName>
        <fullName evidence="1">Uncharacterized protein</fullName>
    </submittedName>
</protein>
<reference evidence="1 2" key="1">
    <citation type="journal article" date="2021" name="Int. J. Syst. Evol. Microbiol.">
        <title>Amazonocrinis nigriterrae gen. nov., sp. nov., Atlanticothrix silvestris gen. nov., sp. nov. and Dendronalium phyllosphericum gen. nov., sp. nov., nostocacean cyanobacteria from Brazilian environments.</title>
        <authorList>
            <person name="Alvarenga D.O."/>
            <person name="Andreote A.P.D."/>
            <person name="Branco L.H.Z."/>
            <person name="Delbaje E."/>
            <person name="Cruz R.B."/>
            <person name="Varani A.M."/>
            <person name="Fiore M.F."/>
        </authorList>
    </citation>
    <scope>NUCLEOTIDE SEQUENCE [LARGE SCALE GENOMIC DNA]</scope>
    <source>
        <strain evidence="1 2">CENA369</strain>
    </source>
</reference>